<reference evidence="3 4" key="1">
    <citation type="submission" date="2019-03" db="EMBL/GenBank/DDBJ databases">
        <authorList>
            <person name="Gonzalez-Pimentel J.L."/>
        </authorList>
    </citation>
    <scope>NUCLEOTIDE SEQUENCE [LARGE SCALE GENOMIC DNA]</scope>
    <source>
        <strain evidence="3 4">JCM 31289</strain>
    </source>
</reference>
<evidence type="ECO:0000256" key="1">
    <source>
        <dbReference type="SAM" id="Phobius"/>
    </source>
</evidence>
<accession>A0A4Z0GC62</accession>
<dbReference type="AlphaFoldDB" id="A0A4Z0GC62"/>
<keyword evidence="1" id="KW-1133">Transmembrane helix</keyword>
<comment type="caution">
    <text evidence="3">The sequence shown here is derived from an EMBL/GenBank/DDBJ whole genome shotgun (WGS) entry which is preliminary data.</text>
</comment>
<dbReference type="Pfam" id="PF07811">
    <property type="entry name" value="TadE"/>
    <property type="match status" value="1"/>
</dbReference>
<proteinExistence type="predicted"/>
<organism evidence="3 4">
    <name type="scientific">Streptomyces palmae</name>
    <dbReference type="NCBI Taxonomy" id="1701085"/>
    <lineage>
        <taxon>Bacteria</taxon>
        <taxon>Bacillati</taxon>
        <taxon>Actinomycetota</taxon>
        <taxon>Actinomycetes</taxon>
        <taxon>Kitasatosporales</taxon>
        <taxon>Streptomycetaceae</taxon>
        <taxon>Streptomyces</taxon>
    </lineage>
</organism>
<gene>
    <name evidence="3" type="ORF">E4099_27350</name>
</gene>
<protein>
    <submittedName>
        <fullName evidence="3">Pilus assembly protein</fullName>
    </submittedName>
</protein>
<dbReference type="Proteomes" id="UP000297948">
    <property type="component" value="Unassembled WGS sequence"/>
</dbReference>
<keyword evidence="1" id="KW-0812">Transmembrane</keyword>
<keyword evidence="4" id="KW-1185">Reference proteome</keyword>
<evidence type="ECO:0000259" key="2">
    <source>
        <dbReference type="Pfam" id="PF07811"/>
    </source>
</evidence>
<keyword evidence="1" id="KW-0472">Membrane</keyword>
<evidence type="ECO:0000313" key="4">
    <source>
        <dbReference type="Proteomes" id="UP000297948"/>
    </source>
</evidence>
<dbReference type="InterPro" id="IPR012495">
    <property type="entry name" value="TadE-like_dom"/>
</dbReference>
<name>A0A4Z0GC62_9ACTN</name>
<evidence type="ECO:0000313" key="3">
    <source>
        <dbReference type="EMBL" id="TGA92662.1"/>
    </source>
</evidence>
<feature type="domain" description="TadE-like" evidence="2">
    <location>
        <begin position="20"/>
        <end position="62"/>
    </location>
</feature>
<dbReference type="EMBL" id="SRID01000386">
    <property type="protein sequence ID" value="TGA92662.1"/>
    <property type="molecule type" value="Genomic_DNA"/>
</dbReference>
<feature type="transmembrane region" description="Helical" evidence="1">
    <location>
        <begin position="21"/>
        <end position="41"/>
    </location>
</feature>
<dbReference type="OrthoDB" id="4336202at2"/>
<sequence length="134" mass="13940">MPTGRFGRRRGDRGERGDRGQVTVEFLGVIPLILVVLIVVWQCVLAGYTYSLAGNAADEGARAGAAAETGGAAACADAAREDLPSAWQDSVSTECREEGGLFKATVRVKVPVLFPGAADFPWTVTGTAGAAKEN</sequence>